<proteinExistence type="predicted"/>
<organism evidence="6 7">
    <name type="scientific">Ambispora leptoticha</name>
    <dbReference type="NCBI Taxonomy" id="144679"/>
    <lineage>
        <taxon>Eukaryota</taxon>
        <taxon>Fungi</taxon>
        <taxon>Fungi incertae sedis</taxon>
        <taxon>Mucoromycota</taxon>
        <taxon>Glomeromycotina</taxon>
        <taxon>Glomeromycetes</taxon>
        <taxon>Archaeosporales</taxon>
        <taxon>Ambisporaceae</taxon>
        <taxon>Ambispora</taxon>
    </lineage>
</organism>
<comment type="subcellular location">
    <subcellularLocation>
        <location evidence="1">Host cell</location>
    </subcellularLocation>
    <subcellularLocation>
        <location evidence="2">Secreted</location>
    </subcellularLocation>
</comment>
<evidence type="ECO:0000256" key="3">
    <source>
        <dbReference type="ARBA" id="ARBA00022525"/>
    </source>
</evidence>
<evidence type="ECO:0000256" key="2">
    <source>
        <dbReference type="ARBA" id="ARBA00004613"/>
    </source>
</evidence>
<keyword evidence="7" id="KW-1185">Reference proteome</keyword>
<name>A0A9N9BIG2_9GLOM</name>
<dbReference type="Pfam" id="PF20147">
    <property type="entry name" value="Crinkler"/>
    <property type="match status" value="1"/>
</dbReference>
<dbReference type="AlphaFoldDB" id="A0A9N9BIG2"/>
<dbReference type="OrthoDB" id="158739at2759"/>
<dbReference type="Gene3D" id="3.40.50.300">
    <property type="entry name" value="P-loop containing nucleotide triphosphate hydrolases"/>
    <property type="match status" value="1"/>
</dbReference>
<comment type="caution">
    <text evidence="6">The sequence shown here is derived from an EMBL/GenBank/DDBJ whole genome shotgun (WGS) entry which is preliminary data.</text>
</comment>
<protein>
    <submittedName>
        <fullName evidence="6">9009_t:CDS:1</fullName>
    </submittedName>
</protein>
<reference evidence="6" key="1">
    <citation type="submission" date="2021-06" db="EMBL/GenBank/DDBJ databases">
        <authorList>
            <person name="Kallberg Y."/>
            <person name="Tangrot J."/>
            <person name="Rosling A."/>
        </authorList>
    </citation>
    <scope>NUCLEOTIDE SEQUENCE</scope>
    <source>
        <strain evidence="6">FL130A</strain>
    </source>
</reference>
<dbReference type="GO" id="GO:0043657">
    <property type="term" value="C:host cell"/>
    <property type="evidence" value="ECO:0007669"/>
    <property type="project" value="UniProtKB-SubCell"/>
</dbReference>
<evidence type="ECO:0000256" key="1">
    <source>
        <dbReference type="ARBA" id="ARBA00004340"/>
    </source>
</evidence>
<dbReference type="GO" id="GO:0005576">
    <property type="term" value="C:extracellular region"/>
    <property type="evidence" value="ECO:0007669"/>
    <property type="project" value="UniProtKB-SubCell"/>
</dbReference>
<sequence>MTVGHLKRVVKNINENTFKNIDDRDLVLWKVNIPTKGENLVTKIYAENIEEQYQGVMLSPFETVGEYFHESTSNIRVIVQPPVTTAKRKAEGDEESGNQKKDKRTYPDESEEGRDSLMVISPERLKKIADFVKNKHICLLRSPPSSGKSTLGQVLRDYFESLNYDSVYISLVGINGKQAIYDEGLFENFWEEKVGRTWTEISKRKKATYVFIDEIQIIYGDRAPFFWSRVKDLLSSESNLQNIRLVLLGTYHPTLDPQMTPVEIHHTLGLNDLLLGWEEVRRLTENYVQLHATKGSDLFKVPEIIQRAIFDLTGGHPGLCRLILSTFRNRFRNFDEDTTVMNMLQYLASSELLNSITDCSRAFYWIHDWKPNEEEAEFIRNILLFSQIKVPFSVNYNSDPISKSFIKAGVFAMVDEKIQFTAPIMRIILSHRLFTSPIRSRSPVTSFDDFLLRTIERMSPSKLFKSLGKSAEPNSRLFERSWQMVWYRTATNVVPVEASISADVGPVFGSAGFLDFYVNKNFCWGIELTREGDRLKEHAQRFEGGDYADIPLKDWAIIDFRHRTKQVSELKRNFWYVLYEDNYEYVTIKRRDQGDKVLALHGDEV</sequence>
<dbReference type="EMBL" id="CAJVPS010002376">
    <property type="protein sequence ID" value="CAG8566911.1"/>
    <property type="molecule type" value="Genomic_DNA"/>
</dbReference>
<dbReference type="InterPro" id="IPR045379">
    <property type="entry name" value="Crinkler_N"/>
</dbReference>
<keyword evidence="3" id="KW-0964">Secreted</keyword>
<dbReference type="InterPro" id="IPR027417">
    <property type="entry name" value="P-loop_NTPase"/>
</dbReference>
<evidence type="ECO:0000259" key="5">
    <source>
        <dbReference type="Pfam" id="PF20147"/>
    </source>
</evidence>
<feature type="compositionally biased region" description="Basic and acidic residues" evidence="4">
    <location>
        <begin position="97"/>
        <end position="107"/>
    </location>
</feature>
<evidence type="ECO:0000313" key="7">
    <source>
        <dbReference type="Proteomes" id="UP000789508"/>
    </source>
</evidence>
<feature type="region of interest" description="Disordered" evidence="4">
    <location>
        <begin position="85"/>
        <end position="113"/>
    </location>
</feature>
<dbReference type="SUPFAM" id="SSF52540">
    <property type="entry name" value="P-loop containing nucleoside triphosphate hydrolases"/>
    <property type="match status" value="1"/>
</dbReference>
<dbReference type="Proteomes" id="UP000789508">
    <property type="component" value="Unassembled WGS sequence"/>
</dbReference>
<evidence type="ECO:0000256" key="4">
    <source>
        <dbReference type="SAM" id="MobiDB-lite"/>
    </source>
</evidence>
<feature type="domain" description="Crinkler effector protein N-terminal" evidence="5">
    <location>
        <begin position="2"/>
        <end position="80"/>
    </location>
</feature>
<gene>
    <name evidence="6" type="ORF">ALEPTO_LOCUS6627</name>
</gene>
<accession>A0A9N9BIG2</accession>
<evidence type="ECO:0000313" key="6">
    <source>
        <dbReference type="EMBL" id="CAG8566911.1"/>
    </source>
</evidence>